<evidence type="ECO:0000313" key="9">
    <source>
        <dbReference type="Proteomes" id="UP000824232"/>
    </source>
</evidence>
<evidence type="ECO:0000256" key="2">
    <source>
        <dbReference type="ARBA" id="ARBA00022814"/>
    </source>
</evidence>
<dbReference type="Pfam" id="PF01029">
    <property type="entry name" value="NusB"/>
    <property type="match status" value="1"/>
</dbReference>
<protein>
    <recommendedName>
        <fullName evidence="6">Transcription antitermination protein NusB</fullName>
    </recommendedName>
    <alternativeName>
        <fullName evidence="6">Antitermination factor NusB</fullName>
    </alternativeName>
</protein>
<evidence type="ECO:0000259" key="7">
    <source>
        <dbReference type="Pfam" id="PF01029"/>
    </source>
</evidence>
<evidence type="ECO:0000256" key="3">
    <source>
        <dbReference type="ARBA" id="ARBA00022884"/>
    </source>
</evidence>
<dbReference type="SUPFAM" id="SSF48013">
    <property type="entry name" value="NusB-like"/>
    <property type="match status" value="1"/>
</dbReference>
<keyword evidence="4 6" id="KW-0805">Transcription regulation</keyword>
<comment type="similarity">
    <text evidence="1 6">Belongs to the NusB family.</text>
</comment>
<dbReference type="PANTHER" id="PTHR11078:SF3">
    <property type="entry name" value="ANTITERMINATION NUSB DOMAIN-CONTAINING PROTEIN"/>
    <property type="match status" value="1"/>
</dbReference>
<dbReference type="HAMAP" id="MF_00073">
    <property type="entry name" value="NusB"/>
    <property type="match status" value="1"/>
</dbReference>
<dbReference type="Gene3D" id="1.10.940.10">
    <property type="entry name" value="NusB-like"/>
    <property type="match status" value="1"/>
</dbReference>
<gene>
    <name evidence="6 8" type="primary">nusB</name>
    <name evidence="8" type="ORF">IAB38_04405</name>
</gene>
<feature type="domain" description="NusB/RsmB/TIM44" evidence="7">
    <location>
        <begin position="6"/>
        <end position="128"/>
    </location>
</feature>
<dbReference type="PANTHER" id="PTHR11078">
    <property type="entry name" value="N UTILIZATION SUBSTANCE PROTEIN B-RELATED"/>
    <property type="match status" value="1"/>
</dbReference>
<dbReference type="InterPro" id="IPR035926">
    <property type="entry name" value="NusB-like_sf"/>
</dbReference>
<keyword evidence="5 6" id="KW-0804">Transcription</keyword>
<comment type="caution">
    <text evidence="8">The sequence shown here is derived from an EMBL/GenBank/DDBJ whole genome shotgun (WGS) entry which is preliminary data.</text>
</comment>
<dbReference type="GO" id="GO:0005829">
    <property type="term" value="C:cytosol"/>
    <property type="evidence" value="ECO:0007669"/>
    <property type="project" value="TreeGrafter"/>
</dbReference>
<proteinExistence type="inferred from homology"/>
<dbReference type="NCBIfam" id="TIGR01951">
    <property type="entry name" value="nusB"/>
    <property type="match status" value="1"/>
</dbReference>
<evidence type="ECO:0000256" key="5">
    <source>
        <dbReference type="ARBA" id="ARBA00023163"/>
    </source>
</evidence>
<dbReference type="EMBL" id="DVHC01000044">
    <property type="protein sequence ID" value="HIR59272.1"/>
    <property type="molecule type" value="Genomic_DNA"/>
</dbReference>
<reference evidence="8" key="2">
    <citation type="journal article" date="2021" name="PeerJ">
        <title>Extensive microbial diversity within the chicken gut microbiome revealed by metagenomics and culture.</title>
        <authorList>
            <person name="Gilroy R."/>
            <person name="Ravi A."/>
            <person name="Getino M."/>
            <person name="Pursley I."/>
            <person name="Horton D.L."/>
            <person name="Alikhan N.F."/>
            <person name="Baker D."/>
            <person name="Gharbi K."/>
            <person name="Hall N."/>
            <person name="Watson M."/>
            <person name="Adriaenssens E.M."/>
            <person name="Foster-Nyarko E."/>
            <person name="Jarju S."/>
            <person name="Secka A."/>
            <person name="Antonio M."/>
            <person name="Oren A."/>
            <person name="Chaudhuri R.R."/>
            <person name="La Ragione R."/>
            <person name="Hildebrand F."/>
            <person name="Pallen M.J."/>
        </authorList>
    </citation>
    <scope>NUCLEOTIDE SEQUENCE</scope>
    <source>
        <strain evidence="8">CHK184-20233</strain>
    </source>
</reference>
<evidence type="ECO:0000256" key="6">
    <source>
        <dbReference type="HAMAP-Rule" id="MF_00073"/>
    </source>
</evidence>
<dbReference type="GO" id="GO:0006353">
    <property type="term" value="P:DNA-templated transcription termination"/>
    <property type="evidence" value="ECO:0007669"/>
    <property type="project" value="UniProtKB-UniRule"/>
</dbReference>
<dbReference type="GO" id="GO:0031564">
    <property type="term" value="P:transcription antitermination"/>
    <property type="evidence" value="ECO:0007669"/>
    <property type="project" value="UniProtKB-KW"/>
</dbReference>
<accession>A0A9D1J382</accession>
<dbReference type="AlphaFoldDB" id="A0A9D1J382"/>
<reference evidence="8" key="1">
    <citation type="submission" date="2020-10" db="EMBL/GenBank/DDBJ databases">
        <authorList>
            <person name="Gilroy R."/>
        </authorList>
    </citation>
    <scope>NUCLEOTIDE SEQUENCE</scope>
    <source>
        <strain evidence="8">CHK184-20233</strain>
    </source>
</reference>
<organism evidence="8 9">
    <name type="scientific">Candidatus Onthousia excrementipullorum</name>
    <dbReference type="NCBI Taxonomy" id="2840884"/>
    <lineage>
        <taxon>Bacteria</taxon>
        <taxon>Bacillati</taxon>
        <taxon>Bacillota</taxon>
        <taxon>Bacilli</taxon>
        <taxon>Candidatus Onthousia</taxon>
    </lineage>
</organism>
<keyword evidence="3 6" id="KW-0694">RNA-binding</keyword>
<evidence type="ECO:0000256" key="1">
    <source>
        <dbReference type="ARBA" id="ARBA00005952"/>
    </source>
</evidence>
<comment type="function">
    <text evidence="6">Involved in transcription antitermination. Required for transcription of ribosomal RNA (rRNA) genes. Binds specifically to the boxA antiterminator sequence of the ribosomal RNA (rrn) operons.</text>
</comment>
<dbReference type="InterPro" id="IPR011605">
    <property type="entry name" value="NusB_fam"/>
</dbReference>
<dbReference type="InterPro" id="IPR006027">
    <property type="entry name" value="NusB_RsmB_TIM44"/>
</dbReference>
<evidence type="ECO:0000313" key="8">
    <source>
        <dbReference type="EMBL" id="HIR59272.1"/>
    </source>
</evidence>
<keyword evidence="2 6" id="KW-0889">Transcription antitermination</keyword>
<dbReference type="Proteomes" id="UP000824232">
    <property type="component" value="Unassembled WGS sequence"/>
</dbReference>
<sequence length="135" mass="15966">MKTRNEVREIALRIIYKINIFDDANVYYDVDDLIKEEYEVENDFVNSLVNGVIEKREELTNLVNKYMSDWALNRLNKVDQALFLLSSYELKYLDTPSIVSINEWVEVSKKYSDEKITKMLNGVLDNIYHSEDVNE</sequence>
<name>A0A9D1J382_9FIRM</name>
<dbReference type="GO" id="GO:0003723">
    <property type="term" value="F:RNA binding"/>
    <property type="evidence" value="ECO:0007669"/>
    <property type="project" value="UniProtKB-UniRule"/>
</dbReference>
<evidence type="ECO:0000256" key="4">
    <source>
        <dbReference type="ARBA" id="ARBA00023015"/>
    </source>
</evidence>